<dbReference type="OrthoDB" id="3177957at2"/>
<dbReference type="Pfam" id="PF07690">
    <property type="entry name" value="MFS_1"/>
    <property type="match status" value="1"/>
</dbReference>
<feature type="transmembrane region" description="Helical" evidence="8">
    <location>
        <begin position="185"/>
        <end position="205"/>
    </location>
</feature>
<dbReference type="PANTHER" id="PTHR23517:SF13">
    <property type="entry name" value="MAJOR FACILITATOR SUPERFAMILY MFS_1"/>
    <property type="match status" value="1"/>
</dbReference>
<feature type="transmembrane region" description="Helical" evidence="8">
    <location>
        <begin position="259"/>
        <end position="277"/>
    </location>
</feature>
<dbReference type="EMBL" id="CP036455">
    <property type="protein sequence ID" value="QBI56254.1"/>
    <property type="molecule type" value="Genomic_DNA"/>
</dbReference>
<evidence type="ECO:0000256" key="7">
    <source>
        <dbReference type="SAM" id="MobiDB-lite"/>
    </source>
</evidence>
<keyword evidence="4 8" id="KW-0812">Transmembrane</keyword>
<keyword evidence="3" id="KW-1003">Cell membrane</keyword>
<comment type="subcellular location">
    <subcellularLocation>
        <location evidence="1">Cell membrane</location>
        <topology evidence="1">Multi-pass membrane protein</topology>
    </subcellularLocation>
</comment>
<dbReference type="InterPro" id="IPR036259">
    <property type="entry name" value="MFS_trans_sf"/>
</dbReference>
<feature type="transmembrane region" description="Helical" evidence="8">
    <location>
        <begin position="62"/>
        <end position="81"/>
    </location>
</feature>
<evidence type="ECO:0000259" key="9">
    <source>
        <dbReference type="PROSITE" id="PS50850"/>
    </source>
</evidence>
<dbReference type="RefSeq" id="WP_131102864.1">
    <property type="nucleotide sequence ID" value="NZ_CP036455.1"/>
</dbReference>
<feature type="transmembrane region" description="Helical" evidence="8">
    <location>
        <begin position="122"/>
        <end position="141"/>
    </location>
</feature>
<dbReference type="InterPro" id="IPR050171">
    <property type="entry name" value="MFS_Transporters"/>
</dbReference>
<organism evidence="10 11">
    <name type="scientific">Streptomonospora litoralis</name>
    <dbReference type="NCBI Taxonomy" id="2498135"/>
    <lineage>
        <taxon>Bacteria</taxon>
        <taxon>Bacillati</taxon>
        <taxon>Actinomycetota</taxon>
        <taxon>Actinomycetes</taxon>
        <taxon>Streptosporangiales</taxon>
        <taxon>Nocardiopsidaceae</taxon>
        <taxon>Streptomonospora</taxon>
    </lineage>
</organism>
<evidence type="ECO:0000256" key="3">
    <source>
        <dbReference type="ARBA" id="ARBA00022475"/>
    </source>
</evidence>
<feature type="domain" description="Major facilitator superfamily (MFS) profile" evidence="9">
    <location>
        <begin position="25"/>
        <end position="406"/>
    </location>
</feature>
<evidence type="ECO:0000313" key="10">
    <source>
        <dbReference type="EMBL" id="QBI56254.1"/>
    </source>
</evidence>
<feature type="transmembrane region" description="Helical" evidence="8">
    <location>
        <begin position="32"/>
        <end position="50"/>
    </location>
</feature>
<feature type="transmembrane region" description="Helical" evidence="8">
    <location>
        <begin position="226"/>
        <end position="253"/>
    </location>
</feature>
<evidence type="ECO:0000313" key="11">
    <source>
        <dbReference type="Proteomes" id="UP000292235"/>
    </source>
</evidence>
<keyword evidence="2" id="KW-0813">Transport</keyword>
<dbReference type="PANTHER" id="PTHR23517">
    <property type="entry name" value="RESISTANCE PROTEIN MDTM, PUTATIVE-RELATED-RELATED"/>
    <property type="match status" value="1"/>
</dbReference>
<dbReference type="AlphaFoldDB" id="A0A4P6QA52"/>
<name>A0A4P6QA52_9ACTN</name>
<reference evidence="10 11" key="1">
    <citation type="submission" date="2019-02" db="EMBL/GenBank/DDBJ databases">
        <authorList>
            <person name="Khodamoradi S."/>
            <person name="Hahnke R.L."/>
            <person name="Kaempfer P."/>
            <person name="Schumann P."/>
            <person name="Rohde M."/>
            <person name="Steinert M."/>
            <person name="Luzhetskyy A."/>
            <person name="Wink J."/>
            <person name="Ruckert C."/>
        </authorList>
    </citation>
    <scope>NUCLEOTIDE SEQUENCE [LARGE SCALE GENOMIC DNA]</scope>
    <source>
        <strain evidence="10 11">M2</strain>
    </source>
</reference>
<evidence type="ECO:0000256" key="6">
    <source>
        <dbReference type="ARBA" id="ARBA00023136"/>
    </source>
</evidence>
<accession>A0A4P6QA52</accession>
<dbReference type="GO" id="GO:0005886">
    <property type="term" value="C:plasma membrane"/>
    <property type="evidence" value="ECO:0007669"/>
    <property type="project" value="UniProtKB-SubCell"/>
</dbReference>
<proteinExistence type="predicted"/>
<dbReference type="SUPFAM" id="SSF103473">
    <property type="entry name" value="MFS general substrate transporter"/>
    <property type="match status" value="1"/>
</dbReference>
<keyword evidence="11" id="KW-1185">Reference proteome</keyword>
<dbReference type="InterPro" id="IPR011701">
    <property type="entry name" value="MFS"/>
</dbReference>
<keyword evidence="6 8" id="KW-0472">Membrane</keyword>
<dbReference type="GO" id="GO:0022857">
    <property type="term" value="F:transmembrane transporter activity"/>
    <property type="evidence" value="ECO:0007669"/>
    <property type="project" value="InterPro"/>
</dbReference>
<evidence type="ECO:0000256" key="8">
    <source>
        <dbReference type="SAM" id="Phobius"/>
    </source>
</evidence>
<dbReference type="KEGG" id="strr:EKD16_22505"/>
<feature type="transmembrane region" description="Helical" evidence="8">
    <location>
        <begin position="350"/>
        <end position="375"/>
    </location>
</feature>
<sequence length="456" mass="45222">MTTKRSGAAENGVPAISRRAGTGATREVRTGVYLLVVLTAGAYLPSPLYAGYQQAFGADDLVMTLTYATFALVSAPALLLFGPASDALGPKAVLRLSLAAAAAGSACFALAAGPAWLIAGRAAQGLALGAATSAAGVLISARERTPGGRRASVAASTAFVAGTAAGPIAGGVLAEYAPAPHTLPFLLHLALLWAGWRLVAALDAPRGARPVRWRPTRPEVPAAMRPVFCAAAATGFLAWTAAGLFLSVIPILLGRAGGADLAVIGGVLGTVLICSVLSQRLVPAVGAPAAQSAGLAAVLASLALLAWSAGGSTAITLLAAIVAGTGHGWAYGGAAAAVEEAVPAEQRGAVTGALHVAFYLGAGLPAIVIGLITLVAPLVAATVWVTAAAAALVPAAGVAVAAARRPRRARAAVVVTLRPRTSSQVRFPGPLRLDAVTPPVECGRPPDRGVQTPTGV</sequence>
<keyword evidence="5 8" id="KW-1133">Transmembrane helix</keyword>
<dbReference type="Proteomes" id="UP000292235">
    <property type="component" value="Chromosome"/>
</dbReference>
<feature type="transmembrane region" description="Helical" evidence="8">
    <location>
        <begin position="93"/>
        <end position="116"/>
    </location>
</feature>
<feature type="transmembrane region" description="Helical" evidence="8">
    <location>
        <begin position="315"/>
        <end position="338"/>
    </location>
</feature>
<evidence type="ECO:0000256" key="1">
    <source>
        <dbReference type="ARBA" id="ARBA00004651"/>
    </source>
</evidence>
<feature type="transmembrane region" description="Helical" evidence="8">
    <location>
        <begin position="289"/>
        <end position="309"/>
    </location>
</feature>
<feature type="region of interest" description="Disordered" evidence="7">
    <location>
        <begin position="436"/>
        <end position="456"/>
    </location>
</feature>
<evidence type="ECO:0000256" key="5">
    <source>
        <dbReference type="ARBA" id="ARBA00022989"/>
    </source>
</evidence>
<evidence type="ECO:0000256" key="2">
    <source>
        <dbReference type="ARBA" id="ARBA00022448"/>
    </source>
</evidence>
<protein>
    <submittedName>
        <fullName evidence="10">Major Facilitator Superfamily protein</fullName>
    </submittedName>
</protein>
<feature type="transmembrane region" description="Helical" evidence="8">
    <location>
        <begin position="153"/>
        <end position="173"/>
    </location>
</feature>
<dbReference type="PROSITE" id="PS50850">
    <property type="entry name" value="MFS"/>
    <property type="match status" value="1"/>
</dbReference>
<evidence type="ECO:0000256" key="4">
    <source>
        <dbReference type="ARBA" id="ARBA00022692"/>
    </source>
</evidence>
<dbReference type="Gene3D" id="1.20.1250.20">
    <property type="entry name" value="MFS general substrate transporter like domains"/>
    <property type="match status" value="1"/>
</dbReference>
<feature type="transmembrane region" description="Helical" evidence="8">
    <location>
        <begin position="381"/>
        <end position="403"/>
    </location>
</feature>
<gene>
    <name evidence="10" type="ORF">EKD16_22505</name>
</gene>
<dbReference type="InterPro" id="IPR020846">
    <property type="entry name" value="MFS_dom"/>
</dbReference>